<dbReference type="Proteomes" id="UP000244754">
    <property type="component" value="Chromosome"/>
</dbReference>
<evidence type="ECO:0000313" key="1">
    <source>
        <dbReference type="EMBL" id="AWB83495.1"/>
    </source>
</evidence>
<sequence>MTPLLSPISERVLSLVLIHLHLNESILDQGIKPLLIQQLTQLIFTKLLQIRIRIRRTRVMPEKRRDAPWAADSPA</sequence>
<accession>A0A2S0WCK2</accession>
<organism evidence="1 2">
    <name type="scientific">Corynebacterium liangguodongii</name>
    <dbReference type="NCBI Taxonomy" id="2079535"/>
    <lineage>
        <taxon>Bacteria</taxon>
        <taxon>Bacillati</taxon>
        <taxon>Actinomycetota</taxon>
        <taxon>Actinomycetes</taxon>
        <taxon>Mycobacteriales</taxon>
        <taxon>Corynebacteriaceae</taxon>
        <taxon>Corynebacterium</taxon>
    </lineage>
</organism>
<name>A0A2S0WCK2_9CORY</name>
<dbReference type="EMBL" id="CP026948">
    <property type="protein sequence ID" value="AWB83495.1"/>
    <property type="molecule type" value="Genomic_DNA"/>
</dbReference>
<protein>
    <submittedName>
        <fullName evidence="1">Uncharacterized protein</fullName>
    </submittedName>
</protein>
<dbReference type="KEGG" id="clia:C3E79_02485"/>
<reference evidence="2" key="1">
    <citation type="submission" date="2018-01" db="EMBL/GenBank/DDBJ databases">
        <authorList>
            <person name="Li J."/>
        </authorList>
    </citation>
    <scope>NUCLEOTIDE SEQUENCE [LARGE SCALE GENOMIC DNA]</scope>
    <source>
        <strain evidence="2">2184</strain>
    </source>
</reference>
<gene>
    <name evidence="1" type="ORF">C3E79_02485</name>
</gene>
<evidence type="ECO:0000313" key="2">
    <source>
        <dbReference type="Proteomes" id="UP000244754"/>
    </source>
</evidence>
<proteinExistence type="predicted"/>
<keyword evidence="2" id="KW-1185">Reference proteome</keyword>
<dbReference type="AlphaFoldDB" id="A0A2S0WCK2"/>